<dbReference type="AlphaFoldDB" id="A0A265NA36"/>
<dbReference type="EMBL" id="NPMS01000003">
    <property type="protein sequence ID" value="OZU88890.1"/>
    <property type="molecule type" value="Genomic_DNA"/>
</dbReference>
<name>A0A265NA36_9BACI</name>
<dbReference type="OrthoDB" id="2626526at2"/>
<reference evidence="2 3" key="1">
    <citation type="submission" date="2017-08" db="EMBL/GenBank/DDBJ databases">
        <title>Virgibacillus indicus sp. nov. and Virgibacillus profoundi sp. nov, two moderately halophilic bacteria isolated from marine sediment by using the Microfluidic Streak Plate.</title>
        <authorList>
            <person name="Xu B."/>
            <person name="Hu B."/>
            <person name="Wang J."/>
            <person name="Zhu Y."/>
            <person name="Huang L."/>
            <person name="Du W."/>
            <person name="Huang Y."/>
        </authorList>
    </citation>
    <scope>NUCLEOTIDE SEQUENCE [LARGE SCALE GENOMIC DNA]</scope>
    <source>
        <strain evidence="2 3">IO3-P2-C2</strain>
    </source>
</reference>
<evidence type="ECO:0000256" key="1">
    <source>
        <dbReference type="SAM" id="Phobius"/>
    </source>
</evidence>
<dbReference type="Proteomes" id="UP000216498">
    <property type="component" value="Unassembled WGS sequence"/>
</dbReference>
<comment type="caution">
    <text evidence="2">The sequence shown here is derived from an EMBL/GenBank/DDBJ whole genome shotgun (WGS) entry which is preliminary data.</text>
</comment>
<proteinExistence type="predicted"/>
<accession>A0A265NA36</accession>
<evidence type="ECO:0008006" key="4">
    <source>
        <dbReference type="Google" id="ProtNLM"/>
    </source>
</evidence>
<keyword evidence="1" id="KW-1133">Transmembrane helix</keyword>
<feature type="transmembrane region" description="Helical" evidence="1">
    <location>
        <begin position="101"/>
        <end position="121"/>
    </location>
</feature>
<keyword evidence="1" id="KW-0472">Membrane</keyword>
<keyword evidence="3" id="KW-1185">Reference proteome</keyword>
<dbReference type="Pfam" id="PF13789">
    <property type="entry name" value="DUF4181"/>
    <property type="match status" value="1"/>
</dbReference>
<protein>
    <recommendedName>
        <fullName evidence="4">DUF4181 domain-containing protein</fullName>
    </recommendedName>
</protein>
<organism evidence="2 3">
    <name type="scientific">Virgibacillus indicus</name>
    <dbReference type="NCBI Taxonomy" id="2024554"/>
    <lineage>
        <taxon>Bacteria</taxon>
        <taxon>Bacillati</taxon>
        <taxon>Bacillota</taxon>
        <taxon>Bacilli</taxon>
        <taxon>Bacillales</taxon>
        <taxon>Bacillaceae</taxon>
        <taxon>Virgibacillus</taxon>
    </lineage>
</organism>
<dbReference type="InterPro" id="IPR025441">
    <property type="entry name" value="DUF4181"/>
</dbReference>
<feature type="transmembrane region" description="Helical" evidence="1">
    <location>
        <begin position="45"/>
        <end position="64"/>
    </location>
</feature>
<feature type="transmembrane region" description="Helical" evidence="1">
    <location>
        <begin position="5"/>
        <end position="25"/>
    </location>
</feature>
<evidence type="ECO:0000313" key="2">
    <source>
        <dbReference type="EMBL" id="OZU88890.1"/>
    </source>
</evidence>
<keyword evidence="1" id="KW-0812">Transmembrane</keyword>
<evidence type="ECO:0000313" key="3">
    <source>
        <dbReference type="Proteomes" id="UP000216498"/>
    </source>
</evidence>
<gene>
    <name evidence="2" type="ORF">CIL03_07665</name>
</gene>
<feature type="transmembrane region" description="Helical" evidence="1">
    <location>
        <begin position="71"/>
        <end position="89"/>
    </location>
</feature>
<sequence length="264" mass="30660">MVRGVFMAAAISLLAIILLIMNYLLSTWLFGEKRNKISDTDGENFHRWVLVFIGIIVLIFSTVINRIDSNYVIWFLLGLLVVICIFQSFMEWKYLKESKQYVIPLILMVFGVICATGIIVINEQMKYTTFQEVVSDQLNEETTVRSISIYVNDFSNNVLEREAKTTINDEKIIDRILEDLSNLELKKDNDFRNYGVYTIRFVTTNQVEEDHYSTESWYIDLTENYAIITEGSLGSYEIVSETGHLKTIKSLIGSEEVDWEFEEE</sequence>